<evidence type="ECO:0000313" key="2">
    <source>
        <dbReference type="EMBL" id="JAD18690.1"/>
    </source>
</evidence>
<evidence type="ECO:0000256" key="1">
    <source>
        <dbReference type="SAM" id="SignalP"/>
    </source>
</evidence>
<accession>A0A0A8Y130</accession>
<proteinExistence type="predicted"/>
<feature type="chain" id="PRO_5002044560" evidence="1">
    <location>
        <begin position="22"/>
        <end position="63"/>
    </location>
</feature>
<dbReference type="AlphaFoldDB" id="A0A0A8Y130"/>
<sequence length="63" mass="7759">MEVTLRKVCTICFLFVQLVQCKWSLDCENYLPWKSRSSEVIKKLKRSFFPEELYSRYWTRKNC</sequence>
<reference evidence="2" key="1">
    <citation type="submission" date="2014-09" db="EMBL/GenBank/DDBJ databases">
        <authorList>
            <person name="Magalhaes I.L.F."/>
            <person name="Oliveira U."/>
            <person name="Santos F.R."/>
            <person name="Vidigal T.H.D.A."/>
            <person name="Brescovit A.D."/>
            <person name="Santos A.J."/>
        </authorList>
    </citation>
    <scope>NUCLEOTIDE SEQUENCE</scope>
    <source>
        <tissue evidence="2">Shoot tissue taken approximately 20 cm above the soil surface</tissue>
    </source>
</reference>
<organism evidence="2">
    <name type="scientific">Arundo donax</name>
    <name type="common">Giant reed</name>
    <name type="synonym">Donax arundinaceus</name>
    <dbReference type="NCBI Taxonomy" id="35708"/>
    <lineage>
        <taxon>Eukaryota</taxon>
        <taxon>Viridiplantae</taxon>
        <taxon>Streptophyta</taxon>
        <taxon>Embryophyta</taxon>
        <taxon>Tracheophyta</taxon>
        <taxon>Spermatophyta</taxon>
        <taxon>Magnoliopsida</taxon>
        <taxon>Liliopsida</taxon>
        <taxon>Poales</taxon>
        <taxon>Poaceae</taxon>
        <taxon>PACMAD clade</taxon>
        <taxon>Arundinoideae</taxon>
        <taxon>Arundineae</taxon>
        <taxon>Arundo</taxon>
    </lineage>
</organism>
<protein>
    <submittedName>
        <fullName evidence="2">Uncharacterized protein</fullName>
    </submittedName>
</protein>
<dbReference type="EMBL" id="GBRH01279205">
    <property type="protein sequence ID" value="JAD18690.1"/>
    <property type="molecule type" value="Transcribed_RNA"/>
</dbReference>
<keyword evidence="1" id="KW-0732">Signal</keyword>
<reference evidence="2" key="2">
    <citation type="journal article" date="2015" name="Data Brief">
        <title>Shoot transcriptome of the giant reed, Arundo donax.</title>
        <authorList>
            <person name="Barrero R.A."/>
            <person name="Guerrero F.D."/>
            <person name="Moolhuijzen P."/>
            <person name="Goolsby J.A."/>
            <person name="Tidwell J."/>
            <person name="Bellgard S.E."/>
            <person name="Bellgard M.I."/>
        </authorList>
    </citation>
    <scope>NUCLEOTIDE SEQUENCE</scope>
    <source>
        <tissue evidence="2">Shoot tissue taken approximately 20 cm above the soil surface</tissue>
    </source>
</reference>
<feature type="signal peptide" evidence="1">
    <location>
        <begin position="1"/>
        <end position="21"/>
    </location>
</feature>
<name>A0A0A8Y130_ARUDO</name>